<dbReference type="InterPro" id="IPR052714">
    <property type="entry name" value="MFS_Exporter"/>
</dbReference>
<feature type="transmembrane region" description="Helical" evidence="6">
    <location>
        <begin position="149"/>
        <end position="167"/>
    </location>
</feature>
<keyword evidence="9" id="KW-1185">Reference proteome</keyword>
<feature type="domain" description="Major facilitator superfamily (MFS) profile" evidence="7">
    <location>
        <begin position="1"/>
        <end position="260"/>
    </location>
</feature>
<protein>
    <submittedName>
        <fullName evidence="8">MFS transporter</fullName>
    </submittedName>
</protein>
<dbReference type="InterPro" id="IPR011701">
    <property type="entry name" value="MFS"/>
</dbReference>
<dbReference type="PANTHER" id="PTHR23531:SF2">
    <property type="entry name" value="PERMEASE"/>
    <property type="match status" value="1"/>
</dbReference>
<gene>
    <name evidence="8" type="ORF">RWE15_08425</name>
</gene>
<dbReference type="Pfam" id="PF07690">
    <property type="entry name" value="MFS_1"/>
    <property type="match status" value="1"/>
</dbReference>
<dbReference type="SUPFAM" id="SSF103473">
    <property type="entry name" value="MFS general substrate transporter"/>
    <property type="match status" value="1"/>
</dbReference>
<evidence type="ECO:0000313" key="8">
    <source>
        <dbReference type="EMBL" id="MDY0394465.1"/>
    </source>
</evidence>
<evidence type="ECO:0000313" key="9">
    <source>
        <dbReference type="Proteomes" id="UP001281447"/>
    </source>
</evidence>
<organism evidence="8 9">
    <name type="scientific">Tigheibacillus halophilus</name>
    <dbReference type="NCBI Taxonomy" id="361280"/>
    <lineage>
        <taxon>Bacteria</taxon>
        <taxon>Bacillati</taxon>
        <taxon>Bacillota</taxon>
        <taxon>Bacilli</taxon>
        <taxon>Bacillales</taxon>
        <taxon>Bacillaceae</taxon>
        <taxon>Tigheibacillus</taxon>
    </lineage>
</organism>
<name>A0ABU5C5W9_9BACI</name>
<reference evidence="8 9" key="1">
    <citation type="submission" date="2023-10" db="EMBL/GenBank/DDBJ databases">
        <title>Virgibacillus halophilus 5B73C genome.</title>
        <authorList>
            <person name="Miliotis G."/>
            <person name="Sengupta P."/>
            <person name="Hameed A."/>
            <person name="Chuvochina M."/>
            <person name="Mcdonagh F."/>
            <person name="Simpson A.C."/>
            <person name="Singh N.K."/>
            <person name="Rekha P.D."/>
            <person name="Raman K."/>
            <person name="Hugenholtz P."/>
            <person name="Venkateswaran K."/>
        </authorList>
    </citation>
    <scope>NUCLEOTIDE SEQUENCE [LARGE SCALE GENOMIC DNA]</scope>
    <source>
        <strain evidence="8 9">5B73C</strain>
    </source>
</reference>
<feature type="transmembrane region" description="Helical" evidence="6">
    <location>
        <begin position="211"/>
        <end position="232"/>
    </location>
</feature>
<evidence type="ECO:0000256" key="3">
    <source>
        <dbReference type="ARBA" id="ARBA00022692"/>
    </source>
</evidence>
<dbReference type="PROSITE" id="PS50850">
    <property type="entry name" value="MFS"/>
    <property type="match status" value="1"/>
</dbReference>
<feature type="transmembrane region" description="Helical" evidence="6">
    <location>
        <begin position="173"/>
        <end position="191"/>
    </location>
</feature>
<feature type="transmembrane region" description="Helical" evidence="6">
    <location>
        <begin position="238"/>
        <end position="257"/>
    </location>
</feature>
<keyword evidence="4 6" id="KW-1133">Transmembrane helix</keyword>
<accession>A0ABU5C5W9</accession>
<evidence type="ECO:0000256" key="6">
    <source>
        <dbReference type="SAM" id="Phobius"/>
    </source>
</evidence>
<dbReference type="InterPro" id="IPR020846">
    <property type="entry name" value="MFS_dom"/>
</dbReference>
<dbReference type="Gene3D" id="1.20.1250.20">
    <property type="entry name" value="MFS general substrate transporter like domains"/>
    <property type="match status" value="1"/>
</dbReference>
<dbReference type="EMBL" id="JAWDIP010000003">
    <property type="protein sequence ID" value="MDY0394465.1"/>
    <property type="molecule type" value="Genomic_DNA"/>
</dbReference>
<keyword evidence="2" id="KW-0813">Transport</keyword>
<dbReference type="Proteomes" id="UP001281447">
    <property type="component" value="Unassembled WGS sequence"/>
</dbReference>
<keyword evidence="5 6" id="KW-0472">Membrane</keyword>
<evidence type="ECO:0000256" key="5">
    <source>
        <dbReference type="ARBA" id="ARBA00023136"/>
    </source>
</evidence>
<evidence type="ECO:0000259" key="7">
    <source>
        <dbReference type="PROSITE" id="PS50850"/>
    </source>
</evidence>
<feature type="transmembrane region" description="Helical" evidence="6">
    <location>
        <begin position="119"/>
        <end position="137"/>
    </location>
</feature>
<feature type="transmembrane region" description="Helical" evidence="6">
    <location>
        <begin position="38"/>
        <end position="59"/>
    </location>
</feature>
<comment type="subcellular location">
    <subcellularLocation>
        <location evidence="1">Cell membrane</location>
        <topology evidence="1">Multi-pass membrane protein</topology>
    </subcellularLocation>
</comment>
<evidence type="ECO:0000256" key="1">
    <source>
        <dbReference type="ARBA" id="ARBA00004651"/>
    </source>
</evidence>
<feature type="transmembrane region" description="Helical" evidence="6">
    <location>
        <begin position="86"/>
        <end position="107"/>
    </location>
</feature>
<proteinExistence type="predicted"/>
<keyword evidence="3 6" id="KW-0812">Transmembrane</keyword>
<feature type="transmembrane region" description="Helical" evidence="6">
    <location>
        <begin position="12"/>
        <end position="32"/>
    </location>
</feature>
<evidence type="ECO:0000256" key="2">
    <source>
        <dbReference type="ARBA" id="ARBA00022448"/>
    </source>
</evidence>
<dbReference type="InterPro" id="IPR036259">
    <property type="entry name" value="MFS_trans_sf"/>
</dbReference>
<sequence length="267" mass="29273">MFQTKKRGEGTGYYALSVILATSLAPIVGIAMQNKLGFNAILIFTSIVMVVGLLLMNMIRIPKRARTAMPASEKQPILKQLFEKQALLPSILCFLLAVPFGGIMSFIALFGREIGINQIWVYFIGHCAMIVITRPFIGKLFDKRGHASVILPGAISMAIGLITLSFTTSIATLVIASLFFGFGFGAVQPSLQAWALNRSPSHRKGAANGTFLSFMDLGVSLGIVILTPIISMTSYALMYRYSALFMIAFFNYIQYIFNAKQTVQSRS</sequence>
<comment type="caution">
    <text evidence="8">The sequence shown here is derived from an EMBL/GenBank/DDBJ whole genome shotgun (WGS) entry which is preliminary data.</text>
</comment>
<evidence type="ECO:0000256" key="4">
    <source>
        <dbReference type="ARBA" id="ARBA00022989"/>
    </source>
</evidence>
<dbReference type="PANTHER" id="PTHR23531">
    <property type="entry name" value="QUINOLENE RESISTANCE PROTEIN NORA"/>
    <property type="match status" value="1"/>
</dbReference>